<dbReference type="InterPro" id="IPR010843">
    <property type="entry name" value="Uncharacterised_AroM"/>
</dbReference>
<gene>
    <name evidence="1" type="ORF">LDJ79_22770</name>
</gene>
<keyword evidence="2" id="KW-1185">Reference proteome</keyword>
<evidence type="ECO:0000313" key="1">
    <source>
        <dbReference type="EMBL" id="MCA2018954.1"/>
    </source>
</evidence>
<dbReference type="EMBL" id="JAIWIU010000224">
    <property type="protein sequence ID" value="MCA2018954.1"/>
    <property type="molecule type" value="Genomic_DNA"/>
</dbReference>
<comment type="caution">
    <text evidence="1">The sequence shown here is derived from an EMBL/GenBank/DDBJ whole genome shotgun (WGS) entry which is preliminary data.</text>
</comment>
<accession>A0ABS7YXM1</accession>
<evidence type="ECO:0000313" key="2">
    <source>
        <dbReference type="Proteomes" id="UP001199044"/>
    </source>
</evidence>
<dbReference type="Proteomes" id="UP001199044">
    <property type="component" value="Unassembled WGS sequence"/>
</dbReference>
<proteinExistence type="predicted"/>
<protein>
    <submittedName>
        <fullName evidence="1">AroM family protein</fullName>
    </submittedName>
</protein>
<dbReference type="Pfam" id="PF07302">
    <property type="entry name" value="AroM"/>
    <property type="match status" value="1"/>
</dbReference>
<organism evidence="1 2">
    <name type="scientific">Vibrio tritonius</name>
    <dbReference type="NCBI Taxonomy" id="1435069"/>
    <lineage>
        <taxon>Bacteria</taxon>
        <taxon>Pseudomonadati</taxon>
        <taxon>Pseudomonadota</taxon>
        <taxon>Gammaproteobacteria</taxon>
        <taxon>Vibrionales</taxon>
        <taxon>Vibrionaceae</taxon>
        <taxon>Vibrio</taxon>
    </lineage>
</organism>
<sequence>MTQPILAIVTIGQAPRSDLHEDLAHLLGDSVTMREYGALDPFTLEDVNQHYPIEGKTDLLVSRMRDGRQVTISEQDLEPLLAQAVEKALSEAPNLVVVLCTGDLPQFSHPTIRVLSPKRIVEHFFLGLGTDAKLLVMSPAREQMVNTKARWLNNGFSVQCLYGSPYLSDGQRQKAALEAVKLDGDMLYLDCMGYSVAQGTELAKLSGKSVLTPRQIIFNTVKLALNA</sequence>
<reference evidence="2" key="1">
    <citation type="submission" date="2023-07" db="EMBL/GenBank/DDBJ databases">
        <title>Molecular identification of indigenous halophilic bacteria isolated from red sea cost, biodegradation of synthetic dyes and assessment of degraded metabolite toxicity.</title>
        <authorList>
            <person name="Chaieb K."/>
            <person name="Altayb H.N."/>
        </authorList>
    </citation>
    <scope>NUCLEOTIDE SEQUENCE [LARGE SCALE GENOMIC DNA]</scope>
    <source>
        <strain evidence="2">K20</strain>
    </source>
</reference>
<name>A0ABS7YXM1_9VIBR</name>
<dbReference type="RefSeq" id="WP_225252229.1">
    <property type="nucleotide sequence ID" value="NZ_JAIWIU010000224.1"/>
</dbReference>